<reference evidence="2 3" key="1">
    <citation type="submission" date="2018-03" db="EMBL/GenBank/DDBJ databases">
        <title>Genomic Encyclopedia of Archaeal and Bacterial Type Strains, Phase II (KMG-II): from individual species to whole genera.</title>
        <authorList>
            <person name="Goeker M."/>
        </authorList>
    </citation>
    <scope>NUCLEOTIDE SEQUENCE [LARGE SCALE GENOMIC DNA]</scope>
    <source>
        <strain evidence="2 3">DSM 28057</strain>
    </source>
</reference>
<dbReference type="NCBIfam" id="TIGR00290">
    <property type="entry name" value="MJ0570_dom"/>
    <property type="match status" value="1"/>
</dbReference>
<evidence type="ECO:0000313" key="2">
    <source>
        <dbReference type="EMBL" id="PSL06211.1"/>
    </source>
</evidence>
<dbReference type="OrthoDB" id="3572539at2"/>
<accession>A0A2P8E9R4</accession>
<dbReference type="EMBL" id="PYGF01000002">
    <property type="protein sequence ID" value="PSL06211.1"/>
    <property type="molecule type" value="Genomic_DNA"/>
</dbReference>
<evidence type="ECO:0000259" key="1">
    <source>
        <dbReference type="Pfam" id="PF01902"/>
    </source>
</evidence>
<protein>
    <submittedName>
        <fullName evidence="2">Uncharacterized protein (TIGR00290 family)</fullName>
    </submittedName>
</protein>
<keyword evidence="3" id="KW-1185">Reference proteome</keyword>
<dbReference type="SUPFAM" id="SSF52402">
    <property type="entry name" value="Adenine nucleotide alpha hydrolases-like"/>
    <property type="match status" value="1"/>
</dbReference>
<dbReference type="RefSeq" id="WP_106566170.1">
    <property type="nucleotide sequence ID" value="NZ_PYGF01000002.1"/>
</dbReference>
<dbReference type="Gene3D" id="3.40.50.620">
    <property type="entry name" value="HUPs"/>
    <property type="match status" value="1"/>
</dbReference>
<proteinExistence type="predicted"/>
<feature type="domain" description="Diphthamide synthase" evidence="1">
    <location>
        <begin position="10"/>
        <end position="208"/>
    </location>
</feature>
<organism evidence="2 3">
    <name type="scientific">Cecembia rubra</name>
    <dbReference type="NCBI Taxonomy" id="1485585"/>
    <lineage>
        <taxon>Bacteria</taxon>
        <taxon>Pseudomonadati</taxon>
        <taxon>Bacteroidota</taxon>
        <taxon>Cytophagia</taxon>
        <taxon>Cytophagales</taxon>
        <taxon>Cyclobacteriaceae</taxon>
        <taxon>Cecembia</taxon>
    </lineage>
</organism>
<evidence type="ECO:0000313" key="3">
    <source>
        <dbReference type="Proteomes" id="UP000240708"/>
    </source>
</evidence>
<dbReference type="InterPro" id="IPR014729">
    <property type="entry name" value="Rossmann-like_a/b/a_fold"/>
</dbReference>
<dbReference type="AlphaFoldDB" id="A0A2P8E9R4"/>
<dbReference type="Gene3D" id="3.90.1490.10">
    <property type="entry name" value="putative n-type atp pyrophosphatase, domain 2"/>
    <property type="match status" value="1"/>
</dbReference>
<comment type="caution">
    <text evidence="2">The sequence shown here is derived from an EMBL/GenBank/DDBJ whole genome shotgun (WGS) entry which is preliminary data.</text>
</comment>
<gene>
    <name evidence="2" type="ORF">CLV48_10225</name>
</gene>
<name>A0A2P8E9R4_9BACT</name>
<dbReference type="InterPro" id="IPR002761">
    <property type="entry name" value="Diphthami_syn_dom"/>
</dbReference>
<sequence length="237" mass="26726">MIKKIPISLAWSGGKDSAYSLYVLNKTSEFQVVRLHTTLVEGTKRVGLHGIQESLIHKQASLIGLPLDTIYYPESGDNQAYEKAMTGYLRQLKQEGIFHVAYGDIYLEDLKQYREAQLEKAGIQPIFPLWGRNTRQIVNKILHSGFLTAICAADADKIDKCWLGKVLNQEFLDALAPSVDPCGENGEFHTFCFGGPIFSEKISILLGETIARSYSYEDSQGEVLKKQFWFKNIKLID</sequence>
<dbReference type="Pfam" id="PF01902">
    <property type="entry name" value="Diphthami_syn_2"/>
    <property type="match status" value="1"/>
</dbReference>
<dbReference type="Proteomes" id="UP000240708">
    <property type="component" value="Unassembled WGS sequence"/>
</dbReference>